<dbReference type="EMBL" id="OV121133">
    <property type="protein sequence ID" value="CAH0551427.1"/>
    <property type="molecule type" value="Genomic_DNA"/>
</dbReference>
<protein>
    <submittedName>
        <fullName evidence="1">Uncharacterized protein</fullName>
    </submittedName>
</protein>
<organism evidence="1 2">
    <name type="scientific">Brassicogethes aeneus</name>
    <name type="common">Rape pollen beetle</name>
    <name type="synonym">Meligethes aeneus</name>
    <dbReference type="NCBI Taxonomy" id="1431903"/>
    <lineage>
        <taxon>Eukaryota</taxon>
        <taxon>Metazoa</taxon>
        <taxon>Ecdysozoa</taxon>
        <taxon>Arthropoda</taxon>
        <taxon>Hexapoda</taxon>
        <taxon>Insecta</taxon>
        <taxon>Pterygota</taxon>
        <taxon>Neoptera</taxon>
        <taxon>Endopterygota</taxon>
        <taxon>Coleoptera</taxon>
        <taxon>Polyphaga</taxon>
        <taxon>Cucujiformia</taxon>
        <taxon>Nitidulidae</taxon>
        <taxon>Meligethinae</taxon>
        <taxon>Brassicogethes</taxon>
    </lineage>
</organism>
<dbReference type="OrthoDB" id="6746665at2759"/>
<proteinExistence type="predicted"/>
<evidence type="ECO:0000313" key="2">
    <source>
        <dbReference type="Proteomes" id="UP001154078"/>
    </source>
</evidence>
<name>A0A9P0FFS6_BRAAE</name>
<keyword evidence="2" id="KW-1185">Reference proteome</keyword>
<evidence type="ECO:0000313" key="1">
    <source>
        <dbReference type="EMBL" id="CAH0551427.1"/>
    </source>
</evidence>
<sequence>MKFPSELLQHHFAEVVNALNDEENYEIFTKTKKNCKLPKVQQTIVQLIQNPSQSDEKSLQSTSTEGSKSIYITKKIGSVPPRFIDLGKIKKRRTNTSSSQCIGKY</sequence>
<accession>A0A9P0FFS6</accession>
<reference evidence="1" key="1">
    <citation type="submission" date="2021-12" db="EMBL/GenBank/DDBJ databases">
        <authorList>
            <person name="King R."/>
        </authorList>
    </citation>
    <scope>NUCLEOTIDE SEQUENCE</scope>
</reference>
<dbReference type="AlphaFoldDB" id="A0A9P0FFS6"/>
<gene>
    <name evidence="1" type="ORF">MELIAE_LOCUS4033</name>
</gene>
<dbReference type="Proteomes" id="UP001154078">
    <property type="component" value="Chromosome 2"/>
</dbReference>